<keyword evidence="1" id="KW-0472">Membrane</keyword>
<reference evidence="3 4" key="1">
    <citation type="journal article" date="2016" name="Mol. Biol. Evol.">
        <title>Comparative Genomics of Early-Diverging Mushroom-Forming Fungi Provides Insights into the Origins of Lignocellulose Decay Capabilities.</title>
        <authorList>
            <person name="Nagy L.G."/>
            <person name="Riley R."/>
            <person name="Tritt A."/>
            <person name="Adam C."/>
            <person name="Daum C."/>
            <person name="Floudas D."/>
            <person name="Sun H."/>
            <person name="Yadav J.S."/>
            <person name="Pangilinan J."/>
            <person name="Larsson K.H."/>
            <person name="Matsuura K."/>
            <person name="Barry K."/>
            <person name="Labutti K."/>
            <person name="Kuo R."/>
            <person name="Ohm R.A."/>
            <person name="Bhattacharya S.S."/>
            <person name="Shirouzu T."/>
            <person name="Yoshinaga Y."/>
            <person name="Martin F.M."/>
            <person name="Grigoriev I.V."/>
            <person name="Hibbett D.S."/>
        </authorList>
    </citation>
    <scope>NUCLEOTIDE SEQUENCE [LARGE SCALE GENOMIC DNA]</scope>
    <source>
        <strain evidence="3 4">HHB14362 ss-1</strain>
    </source>
</reference>
<dbReference type="Proteomes" id="UP000076761">
    <property type="component" value="Unassembled WGS sequence"/>
</dbReference>
<feature type="transmembrane region" description="Helical" evidence="1">
    <location>
        <begin position="93"/>
        <end position="114"/>
    </location>
</feature>
<gene>
    <name evidence="3" type="ORF">NEOLEDRAFT_603409</name>
</gene>
<keyword evidence="1" id="KW-0812">Transmembrane</keyword>
<dbReference type="PANTHER" id="PTHR40465">
    <property type="entry name" value="CHROMOSOME 1, WHOLE GENOME SHOTGUN SEQUENCE"/>
    <property type="match status" value="1"/>
</dbReference>
<keyword evidence="1" id="KW-1133">Transmembrane helix</keyword>
<feature type="transmembrane region" description="Helical" evidence="1">
    <location>
        <begin position="20"/>
        <end position="49"/>
    </location>
</feature>
<dbReference type="Pfam" id="PF20152">
    <property type="entry name" value="DUF6534"/>
    <property type="match status" value="1"/>
</dbReference>
<dbReference type="InterPro" id="IPR045339">
    <property type="entry name" value="DUF6534"/>
</dbReference>
<sequence length="359" mass="40865">MTVWSNVLPLQSLSMNIQGIAGVVGPLLMGYLISYLLQGVLIVQVFIFCNHPRYSTDRWPIKVTVLSLVFVTIAAWNQLAFGWGHPEVLERPIWAFDYMIFLHALISLCVQLFSCWRITTFRHGRIIVAILVPLSLLQTGMGMYCAIKLWTIGDPAGIYNYIPAITVWLVGSAFCDITIAISMVYLIRQLGRYSEFRATYSLLMRPMMICLETGILTAFISTSHLITLLTVRHDNAHFFFMFLTSKLYSNTVLAALNSRRDRSDTQAHISRRQSFPAHPTNQSYWGAELQMIQPARMSDRMPTDKDEQVSLSDVLAASSRSRRRIHWAVSAIFISPGITRRPAFGSFLIPPMWTTLHFY</sequence>
<protein>
    <recommendedName>
        <fullName evidence="2">DUF6534 domain-containing protein</fullName>
    </recommendedName>
</protein>
<dbReference type="OrthoDB" id="2681808at2759"/>
<feature type="transmembrane region" description="Helical" evidence="1">
    <location>
        <begin position="126"/>
        <end position="150"/>
    </location>
</feature>
<dbReference type="InParanoid" id="A0A165VC80"/>
<evidence type="ECO:0000256" key="1">
    <source>
        <dbReference type="SAM" id="Phobius"/>
    </source>
</evidence>
<dbReference type="AlphaFoldDB" id="A0A165VC80"/>
<dbReference type="EMBL" id="KV425554">
    <property type="protein sequence ID" value="KZT29468.1"/>
    <property type="molecule type" value="Genomic_DNA"/>
</dbReference>
<proteinExistence type="predicted"/>
<evidence type="ECO:0000313" key="3">
    <source>
        <dbReference type="EMBL" id="KZT29468.1"/>
    </source>
</evidence>
<name>A0A165VC80_9AGAM</name>
<feature type="domain" description="DUF6534" evidence="2">
    <location>
        <begin position="172"/>
        <end position="260"/>
    </location>
</feature>
<feature type="transmembrane region" description="Helical" evidence="1">
    <location>
        <begin position="61"/>
        <end position="81"/>
    </location>
</feature>
<feature type="transmembrane region" description="Helical" evidence="1">
    <location>
        <begin position="208"/>
        <end position="231"/>
    </location>
</feature>
<dbReference type="PANTHER" id="PTHR40465:SF1">
    <property type="entry name" value="DUF6534 DOMAIN-CONTAINING PROTEIN"/>
    <property type="match status" value="1"/>
</dbReference>
<evidence type="ECO:0000313" key="4">
    <source>
        <dbReference type="Proteomes" id="UP000076761"/>
    </source>
</evidence>
<dbReference type="STRING" id="1314782.A0A165VC80"/>
<evidence type="ECO:0000259" key="2">
    <source>
        <dbReference type="Pfam" id="PF20152"/>
    </source>
</evidence>
<accession>A0A165VC80</accession>
<organism evidence="3 4">
    <name type="scientific">Neolentinus lepideus HHB14362 ss-1</name>
    <dbReference type="NCBI Taxonomy" id="1314782"/>
    <lineage>
        <taxon>Eukaryota</taxon>
        <taxon>Fungi</taxon>
        <taxon>Dikarya</taxon>
        <taxon>Basidiomycota</taxon>
        <taxon>Agaricomycotina</taxon>
        <taxon>Agaricomycetes</taxon>
        <taxon>Gloeophyllales</taxon>
        <taxon>Gloeophyllaceae</taxon>
        <taxon>Neolentinus</taxon>
    </lineage>
</organism>
<feature type="transmembrane region" description="Helical" evidence="1">
    <location>
        <begin position="162"/>
        <end position="187"/>
    </location>
</feature>
<keyword evidence="4" id="KW-1185">Reference proteome</keyword>